<comment type="subcellular location">
    <subcellularLocation>
        <location evidence="2">Nucleus</location>
    </subcellularLocation>
</comment>
<organism evidence="14 15">
    <name type="scientific">Rhynocoris fuscipes</name>
    <dbReference type="NCBI Taxonomy" id="488301"/>
    <lineage>
        <taxon>Eukaryota</taxon>
        <taxon>Metazoa</taxon>
        <taxon>Ecdysozoa</taxon>
        <taxon>Arthropoda</taxon>
        <taxon>Hexapoda</taxon>
        <taxon>Insecta</taxon>
        <taxon>Pterygota</taxon>
        <taxon>Neoptera</taxon>
        <taxon>Paraneoptera</taxon>
        <taxon>Hemiptera</taxon>
        <taxon>Heteroptera</taxon>
        <taxon>Panheteroptera</taxon>
        <taxon>Cimicomorpha</taxon>
        <taxon>Reduviidae</taxon>
        <taxon>Harpactorinae</taxon>
        <taxon>Harpactorini</taxon>
        <taxon>Rhynocoris</taxon>
    </lineage>
</organism>
<feature type="domain" description="Deacetylase sirtuin-type" evidence="13">
    <location>
        <begin position="1"/>
        <end position="208"/>
    </location>
</feature>
<evidence type="ECO:0000256" key="9">
    <source>
        <dbReference type="ARBA" id="ARBA00023242"/>
    </source>
</evidence>
<evidence type="ECO:0000256" key="7">
    <source>
        <dbReference type="ARBA" id="ARBA00022833"/>
    </source>
</evidence>
<dbReference type="EMBL" id="JAPXFL010000002">
    <property type="protein sequence ID" value="KAK9510564.1"/>
    <property type="molecule type" value="Genomic_DNA"/>
</dbReference>
<accession>A0AAW1DQ08</accession>
<comment type="cofactor">
    <cofactor evidence="1">
        <name>Zn(2+)</name>
        <dbReference type="ChEBI" id="CHEBI:29105"/>
    </cofactor>
</comment>
<dbReference type="PROSITE" id="PS50305">
    <property type="entry name" value="SIRTUIN"/>
    <property type="match status" value="1"/>
</dbReference>
<dbReference type="EC" id="2.3.1.286" evidence="4"/>
<evidence type="ECO:0000256" key="12">
    <source>
        <dbReference type="PROSITE-ProRule" id="PRU00236"/>
    </source>
</evidence>
<dbReference type="PANTHER" id="PTHR11085">
    <property type="entry name" value="NAD-DEPENDENT PROTEIN DEACYLASE SIRTUIN-5, MITOCHONDRIAL-RELATED"/>
    <property type="match status" value="1"/>
</dbReference>
<dbReference type="Gene3D" id="3.30.1600.10">
    <property type="entry name" value="SIR2/SIRT2 'Small Domain"/>
    <property type="match status" value="1"/>
</dbReference>
<keyword evidence="9" id="KW-0539">Nucleus</keyword>
<dbReference type="InterPro" id="IPR026590">
    <property type="entry name" value="Ssirtuin_cat_dom"/>
</dbReference>
<dbReference type="FunFam" id="3.30.1600.10:FF:000013">
    <property type="entry name" value="NAD-dependent protein deacetylase sirtuin-1"/>
    <property type="match status" value="1"/>
</dbReference>
<evidence type="ECO:0000256" key="6">
    <source>
        <dbReference type="ARBA" id="ARBA00022723"/>
    </source>
</evidence>
<sequence>MVGAGISTSAGIPDFRSPDKGIYSKLAKYNLPDPQAIFDIDYFKKRPEAFYDLAKELIPKVLKPTIAHCFIKLLELKGVLLRHYTQNKWLKQEMESTKVPTCVPCGGIVKPDIVFFGESLPKRFFEYMAKDFYEADLLIIMGSTLVVQPFASLVRRVHRKCPRIIINDKKVGATVGITYKAKYNTRDVFIKGKCDDGCKKIATSLGWEAELNDLVEQYQIEANSSQ</sequence>
<dbReference type="InterPro" id="IPR050134">
    <property type="entry name" value="NAD-dep_sirtuin_deacylases"/>
</dbReference>
<keyword evidence="6" id="KW-0479">Metal-binding</keyword>
<dbReference type="AlphaFoldDB" id="A0AAW1DQ08"/>
<keyword evidence="5" id="KW-0808">Transferase</keyword>
<dbReference type="Gene3D" id="3.40.50.1220">
    <property type="entry name" value="TPP-binding domain"/>
    <property type="match status" value="2"/>
</dbReference>
<evidence type="ECO:0000256" key="2">
    <source>
        <dbReference type="ARBA" id="ARBA00004123"/>
    </source>
</evidence>
<evidence type="ECO:0000259" key="13">
    <source>
        <dbReference type="PROSITE" id="PS50305"/>
    </source>
</evidence>
<dbReference type="GO" id="GO:0046872">
    <property type="term" value="F:metal ion binding"/>
    <property type="evidence" value="ECO:0007669"/>
    <property type="project" value="UniProtKB-KW"/>
</dbReference>
<dbReference type="SUPFAM" id="SSF52467">
    <property type="entry name" value="DHS-like NAD/FAD-binding domain"/>
    <property type="match status" value="1"/>
</dbReference>
<evidence type="ECO:0000313" key="15">
    <source>
        <dbReference type="Proteomes" id="UP001461498"/>
    </source>
</evidence>
<dbReference type="GO" id="GO:0005634">
    <property type="term" value="C:nucleus"/>
    <property type="evidence" value="ECO:0007669"/>
    <property type="project" value="UniProtKB-SubCell"/>
</dbReference>
<evidence type="ECO:0000256" key="8">
    <source>
        <dbReference type="ARBA" id="ARBA00023027"/>
    </source>
</evidence>
<name>A0AAW1DQ08_9HEMI</name>
<evidence type="ECO:0000256" key="5">
    <source>
        <dbReference type="ARBA" id="ARBA00022679"/>
    </source>
</evidence>
<dbReference type="Proteomes" id="UP001461498">
    <property type="component" value="Unassembled WGS sequence"/>
</dbReference>
<evidence type="ECO:0000256" key="3">
    <source>
        <dbReference type="ARBA" id="ARBA00006924"/>
    </source>
</evidence>
<comment type="similarity">
    <text evidence="3">Belongs to the sirtuin family. Class I subfamily.</text>
</comment>
<dbReference type="GO" id="GO:0017136">
    <property type="term" value="F:histone deacetylase activity, NAD-dependent"/>
    <property type="evidence" value="ECO:0007669"/>
    <property type="project" value="TreeGrafter"/>
</dbReference>
<keyword evidence="8" id="KW-0520">NAD</keyword>
<evidence type="ECO:0000256" key="10">
    <source>
        <dbReference type="ARBA" id="ARBA00048378"/>
    </source>
</evidence>
<gene>
    <name evidence="14" type="ORF">O3M35_005314</name>
</gene>
<evidence type="ECO:0000256" key="1">
    <source>
        <dbReference type="ARBA" id="ARBA00001947"/>
    </source>
</evidence>
<evidence type="ECO:0000256" key="4">
    <source>
        <dbReference type="ARBA" id="ARBA00012928"/>
    </source>
</evidence>
<comment type="caution">
    <text evidence="14">The sequence shown here is derived from an EMBL/GenBank/DDBJ whole genome shotgun (WGS) entry which is preliminary data.</text>
</comment>
<comment type="catalytic activity">
    <reaction evidence="11">
        <text>N(6)-tetradecanoyl-L-lysyl-[protein] + NAD(+) + H2O = 2''-O-tetradecanoyl-ADP-D-ribose + nicotinamide + L-lysyl-[protein]</text>
        <dbReference type="Rhea" id="RHEA:70567"/>
        <dbReference type="Rhea" id="RHEA-COMP:9752"/>
        <dbReference type="Rhea" id="RHEA-COMP:15437"/>
        <dbReference type="ChEBI" id="CHEBI:15377"/>
        <dbReference type="ChEBI" id="CHEBI:17154"/>
        <dbReference type="ChEBI" id="CHEBI:29969"/>
        <dbReference type="ChEBI" id="CHEBI:57540"/>
        <dbReference type="ChEBI" id="CHEBI:141129"/>
        <dbReference type="ChEBI" id="CHEBI:189674"/>
    </reaction>
    <physiologicalReaction direction="left-to-right" evidence="11">
        <dbReference type="Rhea" id="RHEA:70568"/>
    </physiologicalReaction>
</comment>
<proteinExistence type="inferred from homology"/>
<dbReference type="Pfam" id="PF02146">
    <property type="entry name" value="SIR2"/>
    <property type="match status" value="2"/>
</dbReference>
<reference evidence="14 15" key="1">
    <citation type="submission" date="2022-12" db="EMBL/GenBank/DDBJ databases">
        <title>Chromosome-level genome assembly of true bugs.</title>
        <authorList>
            <person name="Ma L."/>
            <person name="Li H."/>
        </authorList>
    </citation>
    <scope>NUCLEOTIDE SEQUENCE [LARGE SCALE GENOMIC DNA]</scope>
    <source>
        <strain evidence="14">Lab_2022b</strain>
    </source>
</reference>
<comment type="caution">
    <text evidence="12">Lacks conserved residue(s) required for the propagation of feature annotation.</text>
</comment>
<dbReference type="InterPro" id="IPR026591">
    <property type="entry name" value="Sirtuin_cat_small_dom_sf"/>
</dbReference>
<dbReference type="GO" id="GO:0070403">
    <property type="term" value="F:NAD+ binding"/>
    <property type="evidence" value="ECO:0007669"/>
    <property type="project" value="InterPro"/>
</dbReference>
<protein>
    <recommendedName>
        <fullName evidence="4">protein acetyllysine N-acetyltransferase</fullName>
        <ecNumber evidence="4">2.3.1.286</ecNumber>
    </recommendedName>
</protein>
<evidence type="ECO:0000256" key="11">
    <source>
        <dbReference type="ARBA" id="ARBA00048905"/>
    </source>
</evidence>
<keyword evidence="15" id="KW-1185">Reference proteome</keyword>
<comment type="catalytic activity">
    <reaction evidence="10">
        <text>N(6)-hexadecanoyl-L-lysyl-[protein] + NAD(+) + H2O = 2''-O-hexadecanoyl-ADP-D-ribose + nicotinamide + L-lysyl-[protein]</text>
        <dbReference type="Rhea" id="RHEA:70563"/>
        <dbReference type="Rhea" id="RHEA-COMP:9752"/>
        <dbReference type="Rhea" id="RHEA-COMP:14175"/>
        <dbReference type="ChEBI" id="CHEBI:15377"/>
        <dbReference type="ChEBI" id="CHEBI:17154"/>
        <dbReference type="ChEBI" id="CHEBI:29969"/>
        <dbReference type="ChEBI" id="CHEBI:57540"/>
        <dbReference type="ChEBI" id="CHEBI:138936"/>
        <dbReference type="ChEBI" id="CHEBI:189673"/>
    </reaction>
    <physiologicalReaction direction="left-to-right" evidence="10">
        <dbReference type="Rhea" id="RHEA:70564"/>
    </physiologicalReaction>
</comment>
<keyword evidence="7" id="KW-0862">Zinc</keyword>
<dbReference type="InterPro" id="IPR003000">
    <property type="entry name" value="Sirtuin"/>
</dbReference>
<dbReference type="PANTHER" id="PTHR11085:SF6">
    <property type="entry name" value="NAD-DEPENDENT PROTEIN DEACETYLASE SIRTUIN-2"/>
    <property type="match status" value="1"/>
</dbReference>
<dbReference type="InterPro" id="IPR029035">
    <property type="entry name" value="DHS-like_NAD/FAD-binding_dom"/>
</dbReference>
<evidence type="ECO:0000313" key="14">
    <source>
        <dbReference type="EMBL" id="KAK9510564.1"/>
    </source>
</evidence>